<sequence>MTSPLASPPASRLAEPAGPPRDQKYCSRKTLARCTWYDRRDDFGLQLRLPHLAEQRQSPLPLLAFLARADPGAAADMTSDSNFTSRISLSSARARCHSSPFSQALIPAL</sequence>
<protein>
    <submittedName>
        <fullName evidence="2">Uncharacterized protein</fullName>
    </submittedName>
</protein>
<evidence type="ECO:0000313" key="2">
    <source>
        <dbReference type="EMBL" id="CAK0793110.1"/>
    </source>
</evidence>
<name>A0ABN9PJD4_9DINO</name>
<dbReference type="Proteomes" id="UP001189429">
    <property type="component" value="Unassembled WGS sequence"/>
</dbReference>
<feature type="region of interest" description="Disordered" evidence="1">
    <location>
        <begin position="1"/>
        <end position="24"/>
    </location>
</feature>
<accession>A0ABN9PJD4</accession>
<dbReference type="EMBL" id="CAUYUJ010000903">
    <property type="protein sequence ID" value="CAK0793110.1"/>
    <property type="molecule type" value="Genomic_DNA"/>
</dbReference>
<evidence type="ECO:0000313" key="3">
    <source>
        <dbReference type="Proteomes" id="UP001189429"/>
    </source>
</evidence>
<keyword evidence="3" id="KW-1185">Reference proteome</keyword>
<evidence type="ECO:0000256" key="1">
    <source>
        <dbReference type="SAM" id="MobiDB-lite"/>
    </source>
</evidence>
<comment type="caution">
    <text evidence="2">The sequence shown here is derived from an EMBL/GenBank/DDBJ whole genome shotgun (WGS) entry which is preliminary data.</text>
</comment>
<organism evidence="2 3">
    <name type="scientific">Prorocentrum cordatum</name>
    <dbReference type="NCBI Taxonomy" id="2364126"/>
    <lineage>
        <taxon>Eukaryota</taxon>
        <taxon>Sar</taxon>
        <taxon>Alveolata</taxon>
        <taxon>Dinophyceae</taxon>
        <taxon>Prorocentrales</taxon>
        <taxon>Prorocentraceae</taxon>
        <taxon>Prorocentrum</taxon>
    </lineage>
</organism>
<gene>
    <name evidence="2" type="ORF">PCOR1329_LOCUS3518</name>
</gene>
<proteinExistence type="predicted"/>
<reference evidence="2" key="1">
    <citation type="submission" date="2023-10" db="EMBL/GenBank/DDBJ databases">
        <authorList>
            <person name="Chen Y."/>
            <person name="Shah S."/>
            <person name="Dougan E. K."/>
            <person name="Thang M."/>
            <person name="Chan C."/>
        </authorList>
    </citation>
    <scope>NUCLEOTIDE SEQUENCE [LARGE SCALE GENOMIC DNA]</scope>
</reference>